<dbReference type="PATRIC" id="fig|1629550.3.peg.669"/>
<keyword evidence="2" id="KW-1003">Cell membrane</keyword>
<comment type="subcellular location">
    <subcellularLocation>
        <location evidence="1">Cell membrane</location>
        <topology evidence="1">Multi-pass membrane protein</topology>
    </subcellularLocation>
</comment>
<keyword evidence="8" id="KW-1185">Reference proteome</keyword>
<dbReference type="InterPro" id="IPR005598">
    <property type="entry name" value="ATP_synth_I"/>
</dbReference>
<feature type="transmembrane region" description="Helical" evidence="6">
    <location>
        <begin position="12"/>
        <end position="31"/>
    </location>
</feature>
<name>A0A0M3DKD4_9FIRM</name>
<evidence type="ECO:0000313" key="8">
    <source>
        <dbReference type="Proteomes" id="UP000034407"/>
    </source>
</evidence>
<evidence type="ECO:0000256" key="4">
    <source>
        <dbReference type="ARBA" id="ARBA00022989"/>
    </source>
</evidence>
<dbReference type="Pfam" id="PF03899">
    <property type="entry name" value="ATP-synt_I"/>
    <property type="match status" value="1"/>
</dbReference>
<reference evidence="7 8" key="1">
    <citation type="submission" date="2015-04" db="EMBL/GenBank/DDBJ databases">
        <title>Microcin producing Clostridium sp. JC272T.</title>
        <authorList>
            <person name="Jyothsna T."/>
            <person name="Sasikala C."/>
            <person name="Ramana C."/>
        </authorList>
    </citation>
    <scope>NUCLEOTIDE SEQUENCE [LARGE SCALE GENOMIC DNA]</scope>
    <source>
        <strain evidence="7 8">JC272</strain>
    </source>
</reference>
<dbReference type="EMBL" id="LBBT01000138">
    <property type="protein sequence ID" value="KKY01904.1"/>
    <property type="molecule type" value="Genomic_DNA"/>
</dbReference>
<sequence length="129" mass="14056">MDNGLGKQIRDVNKGILIIDLIAAILIVFLSNSPKEMLTGLLFGSIIAMLNFRLLAISLQKSVTCPPTKAQIYSTSRYIIRMTIVGVVLFVSAKSPHISVIGTTIGLLSTKFSILGKRVVVDKLKRKEA</sequence>
<keyword evidence="5 6" id="KW-0472">Membrane</keyword>
<gene>
    <name evidence="7" type="ORF">VN21_06100</name>
</gene>
<feature type="transmembrane region" description="Helical" evidence="6">
    <location>
        <begin position="78"/>
        <end position="94"/>
    </location>
</feature>
<keyword evidence="4 6" id="KW-1133">Transmembrane helix</keyword>
<dbReference type="GO" id="GO:0005886">
    <property type="term" value="C:plasma membrane"/>
    <property type="evidence" value="ECO:0007669"/>
    <property type="project" value="UniProtKB-SubCell"/>
</dbReference>
<evidence type="ECO:0000256" key="3">
    <source>
        <dbReference type="ARBA" id="ARBA00022692"/>
    </source>
</evidence>
<dbReference type="Proteomes" id="UP000034407">
    <property type="component" value="Unassembled WGS sequence"/>
</dbReference>
<protein>
    <submittedName>
        <fullName evidence="7">ATP synthase subunit I</fullName>
    </submittedName>
</protein>
<keyword evidence="3 6" id="KW-0812">Transmembrane</keyword>
<dbReference type="OrthoDB" id="1711023at2"/>
<proteinExistence type="predicted"/>
<feature type="transmembrane region" description="Helical" evidence="6">
    <location>
        <begin position="37"/>
        <end position="57"/>
    </location>
</feature>
<evidence type="ECO:0000256" key="6">
    <source>
        <dbReference type="SAM" id="Phobius"/>
    </source>
</evidence>
<dbReference type="RefSeq" id="WP_046822497.1">
    <property type="nucleotide sequence ID" value="NZ_JBCLWQ010000002.1"/>
</dbReference>
<accession>A0A0M3DKD4</accession>
<dbReference type="AlphaFoldDB" id="A0A0M3DKD4"/>
<comment type="caution">
    <text evidence="7">The sequence shown here is derived from an EMBL/GenBank/DDBJ whole genome shotgun (WGS) entry which is preliminary data.</text>
</comment>
<evidence type="ECO:0000313" key="7">
    <source>
        <dbReference type="EMBL" id="KKY01904.1"/>
    </source>
</evidence>
<evidence type="ECO:0000256" key="1">
    <source>
        <dbReference type="ARBA" id="ARBA00004651"/>
    </source>
</evidence>
<evidence type="ECO:0000256" key="5">
    <source>
        <dbReference type="ARBA" id="ARBA00023136"/>
    </source>
</evidence>
<evidence type="ECO:0000256" key="2">
    <source>
        <dbReference type="ARBA" id="ARBA00022475"/>
    </source>
</evidence>
<organism evidence="7 8">
    <name type="scientific">Paraclostridium benzoelyticum</name>
    <dbReference type="NCBI Taxonomy" id="1629550"/>
    <lineage>
        <taxon>Bacteria</taxon>
        <taxon>Bacillati</taxon>
        <taxon>Bacillota</taxon>
        <taxon>Clostridia</taxon>
        <taxon>Peptostreptococcales</taxon>
        <taxon>Peptostreptococcaceae</taxon>
        <taxon>Paraclostridium</taxon>
    </lineage>
</organism>